<keyword evidence="2" id="KW-1185">Reference proteome</keyword>
<name>A0A559KF94_9BACL</name>
<protein>
    <submittedName>
        <fullName evidence="1">Uncharacterized protein</fullName>
    </submittedName>
</protein>
<proteinExistence type="predicted"/>
<reference evidence="1 2" key="1">
    <citation type="submission" date="2019-07" db="EMBL/GenBank/DDBJ databases">
        <authorList>
            <person name="Kim J."/>
        </authorList>
    </citation>
    <scope>NUCLEOTIDE SEQUENCE [LARGE SCALE GENOMIC DNA]</scope>
    <source>
        <strain evidence="1 2">JC52</strain>
    </source>
</reference>
<accession>A0A559KF94</accession>
<evidence type="ECO:0000313" key="1">
    <source>
        <dbReference type="EMBL" id="TVY10802.1"/>
    </source>
</evidence>
<sequence>MKGGVVRMNIETDRYQIASLSEQSQALHIIQEAEAKIAEMTGRDVTLIAYSKTGATEQQH</sequence>
<comment type="caution">
    <text evidence="1">The sequence shown here is derived from an EMBL/GenBank/DDBJ whole genome shotgun (WGS) entry which is preliminary data.</text>
</comment>
<dbReference type="OrthoDB" id="9890256at2"/>
<dbReference type="EMBL" id="VNJI01000006">
    <property type="protein sequence ID" value="TVY10802.1"/>
    <property type="molecule type" value="Genomic_DNA"/>
</dbReference>
<gene>
    <name evidence="1" type="ORF">FPZ49_06800</name>
</gene>
<dbReference type="RefSeq" id="WP_144844831.1">
    <property type="nucleotide sequence ID" value="NZ_VNJI01000006.1"/>
</dbReference>
<evidence type="ECO:0000313" key="2">
    <source>
        <dbReference type="Proteomes" id="UP000317036"/>
    </source>
</evidence>
<organism evidence="1 2">
    <name type="scientific">Paenibacillus cremeus</name>
    <dbReference type="NCBI Taxonomy" id="2163881"/>
    <lineage>
        <taxon>Bacteria</taxon>
        <taxon>Bacillati</taxon>
        <taxon>Bacillota</taxon>
        <taxon>Bacilli</taxon>
        <taxon>Bacillales</taxon>
        <taxon>Paenibacillaceae</taxon>
        <taxon>Paenibacillus</taxon>
    </lineage>
</organism>
<dbReference type="AlphaFoldDB" id="A0A559KF94"/>
<dbReference type="Proteomes" id="UP000317036">
    <property type="component" value="Unassembled WGS sequence"/>
</dbReference>